<dbReference type="InterPro" id="IPR003891">
    <property type="entry name" value="Initiation_fac_eIF4g_MI"/>
</dbReference>
<evidence type="ECO:0000256" key="5">
    <source>
        <dbReference type="ARBA" id="ARBA00023242"/>
    </source>
</evidence>
<reference evidence="9 10" key="1">
    <citation type="journal article" date="2009" name="Nature">
        <title>Evolution of pathogenicity and sexual reproduction in eight Candida genomes.</title>
        <authorList>
            <person name="Butler G."/>
            <person name="Rasmussen M.D."/>
            <person name="Lin M.F."/>
            <person name="Santos M.A."/>
            <person name="Sakthikumar S."/>
            <person name="Munro C.A."/>
            <person name="Rheinbay E."/>
            <person name="Grabherr M."/>
            <person name="Forche A."/>
            <person name="Reedy J.L."/>
            <person name="Agrafioti I."/>
            <person name="Arnaud M.B."/>
            <person name="Bates S."/>
            <person name="Brown A.J."/>
            <person name="Brunke S."/>
            <person name="Costanzo M.C."/>
            <person name="Fitzpatrick D.A."/>
            <person name="de Groot P.W."/>
            <person name="Harris D."/>
            <person name="Hoyer L.L."/>
            <person name="Hube B."/>
            <person name="Klis F.M."/>
            <person name="Kodira C."/>
            <person name="Lennard N."/>
            <person name="Logue M.E."/>
            <person name="Martin R."/>
            <person name="Neiman A.M."/>
            <person name="Nikolaou E."/>
            <person name="Quail M.A."/>
            <person name="Quinn J."/>
            <person name="Santos M.C."/>
            <person name="Schmitzberger F.F."/>
            <person name="Sherlock G."/>
            <person name="Shah P."/>
            <person name="Silverstein K.A."/>
            <person name="Skrzypek M.S."/>
            <person name="Soll D."/>
            <person name="Staggs R."/>
            <person name="Stansfield I."/>
            <person name="Stumpf M.P."/>
            <person name="Sudbery P.E."/>
            <person name="Srikantha T."/>
            <person name="Zeng Q."/>
            <person name="Berman J."/>
            <person name="Berriman M."/>
            <person name="Heitman J."/>
            <person name="Gow N.A."/>
            <person name="Lorenz M.C."/>
            <person name="Birren B.W."/>
            <person name="Kellis M."/>
            <person name="Cuomo C.A."/>
        </authorList>
    </citation>
    <scope>NUCLEOTIDE SEQUENCE [LARGE SCALE GENOMIC DNA]</scope>
    <source>
        <strain evidence="10">ATCC MYA-3404 / T1</strain>
    </source>
</reference>
<accession>C5M5A6</accession>
<dbReference type="GeneID" id="8297181"/>
<dbReference type="Proteomes" id="UP000002037">
    <property type="component" value="Unassembled WGS sequence"/>
</dbReference>
<evidence type="ECO:0000256" key="1">
    <source>
        <dbReference type="ARBA" id="ARBA00004123"/>
    </source>
</evidence>
<evidence type="ECO:0000256" key="6">
    <source>
        <dbReference type="ARBA" id="ARBA00040804"/>
    </source>
</evidence>
<dbReference type="GO" id="GO:0003723">
    <property type="term" value="F:RNA binding"/>
    <property type="evidence" value="ECO:0007669"/>
    <property type="project" value="InterPro"/>
</dbReference>
<evidence type="ECO:0000256" key="2">
    <source>
        <dbReference type="ARBA" id="ARBA00006856"/>
    </source>
</evidence>
<dbReference type="KEGG" id="ctp:CTRG_02084"/>
<dbReference type="InterPro" id="IPR016024">
    <property type="entry name" value="ARM-type_fold"/>
</dbReference>
<sequence length="628" mass="72337">MNGPTEDTSIKSDAIFQRQQWIHAKETINGLITQLNRINIKEIVLELFQINLIRYRGLLARRIMKQQLLHPNNHEDVLASLVGVINSKIPEVGELLVKRVVLQFKKNFTTKNNHRKTRSSLCFLCHLVNQSVTSEIVLLQILQILLEDPSNDSIDLSLEIVNLSGGYLFKNSKNALVMILNRLRDLLQEDPSLNQKNRKNINHVLKLGRCDFKGVQIVDKDLDLVEDDDKEEPHVIGLDDDELLSEDYLNVFHVDEEYVETEKEYMEIQEEVLGRDKSEEQEEEEKESQVIEVPKETKVTDLGKSDLLQYQKTVYLTIMSSMSSDEAVHKLLKLNIGKSKDDRLQDTETLADMIIKACSQEKTYSKYYGVIGEKLIVKNHFWHDTFVSLFKHYYDIIDNFETNALRNLGKFFGHLLASDRFALDKALNEVKLTEDDTNPAKRILLKFIFQEMIEELGIKEVKARMINDSYVKPFINGIFPVVNSTWKNADDLRFSINFFTAIGLGALTEEMRNVLNNLPEDRGRSRSRSYSRSGSDSSRSYSRSYSRSRSVSYSRSRSASYSRSRSASRSQSRSASPRGRQEFRSRQANESRTPSRENLKRKRSSSDDNNNSSSGNNPKLQNILDQLK</sequence>
<dbReference type="PROSITE" id="PS51366">
    <property type="entry name" value="MI"/>
    <property type="match status" value="1"/>
</dbReference>
<evidence type="ECO:0000256" key="3">
    <source>
        <dbReference type="ARBA" id="ARBA00022664"/>
    </source>
</evidence>
<dbReference type="InterPro" id="IPR050781">
    <property type="entry name" value="CWC22_splicing_factor"/>
</dbReference>
<comment type="similarity">
    <text evidence="2">Belongs to the CWC22 family.</text>
</comment>
<gene>
    <name evidence="9" type="ORF">CTRG_02084</name>
</gene>
<keyword evidence="5" id="KW-0539">Nucleus</keyword>
<dbReference type="SMART" id="SM00544">
    <property type="entry name" value="MA3"/>
    <property type="match status" value="1"/>
</dbReference>
<comment type="subcellular location">
    <subcellularLocation>
        <location evidence="1">Nucleus</location>
    </subcellularLocation>
</comment>
<dbReference type="HOGENOM" id="CLU_006308_3_4_1"/>
<dbReference type="eggNOG" id="KOG2140">
    <property type="taxonomic scope" value="Eukaryota"/>
</dbReference>
<dbReference type="PANTHER" id="PTHR18034:SF3">
    <property type="entry name" value="PRE-MRNA-SPLICING FACTOR CWC22 HOMOLOG"/>
    <property type="match status" value="1"/>
</dbReference>
<evidence type="ECO:0000313" key="10">
    <source>
        <dbReference type="Proteomes" id="UP000002037"/>
    </source>
</evidence>
<dbReference type="RefSeq" id="XP_002547777.1">
    <property type="nucleotide sequence ID" value="XM_002547731.1"/>
</dbReference>
<dbReference type="EMBL" id="GG692396">
    <property type="protein sequence ID" value="EER35222.1"/>
    <property type="molecule type" value="Genomic_DNA"/>
</dbReference>
<dbReference type="SMART" id="SM00543">
    <property type="entry name" value="MIF4G"/>
    <property type="match status" value="1"/>
</dbReference>
<dbReference type="GO" id="GO:0000398">
    <property type="term" value="P:mRNA splicing, via spliceosome"/>
    <property type="evidence" value="ECO:0007669"/>
    <property type="project" value="TreeGrafter"/>
</dbReference>
<keyword evidence="10" id="KW-1185">Reference proteome</keyword>
<dbReference type="GO" id="GO:0071013">
    <property type="term" value="C:catalytic step 2 spliceosome"/>
    <property type="evidence" value="ECO:0007669"/>
    <property type="project" value="TreeGrafter"/>
</dbReference>
<keyword evidence="4" id="KW-0508">mRNA splicing</keyword>
<evidence type="ECO:0000256" key="7">
    <source>
        <dbReference type="SAM" id="MobiDB-lite"/>
    </source>
</evidence>
<dbReference type="AlphaFoldDB" id="C5M5A6"/>
<feature type="compositionally biased region" description="Low complexity" evidence="7">
    <location>
        <begin position="528"/>
        <end position="578"/>
    </location>
</feature>
<organism evidence="9 10">
    <name type="scientific">Candida tropicalis (strain ATCC MYA-3404 / T1)</name>
    <name type="common">Yeast</name>
    <dbReference type="NCBI Taxonomy" id="294747"/>
    <lineage>
        <taxon>Eukaryota</taxon>
        <taxon>Fungi</taxon>
        <taxon>Dikarya</taxon>
        <taxon>Ascomycota</taxon>
        <taxon>Saccharomycotina</taxon>
        <taxon>Pichiomycetes</taxon>
        <taxon>Debaryomycetaceae</taxon>
        <taxon>Candida/Lodderomyces clade</taxon>
        <taxon>Candida</taxon>
    </lineage>
</organism>
<feature type="compositionally biased region" description="Basic and acidic residues" evidence="7">
    <location>
        <begin position="579"/>
        <end position="598"/>
    </location>
</feature>
<feature type="region of interest" description="Disordered" evidence="7">
    <location>
        <begin position="272"/>
        <end position="294"/>
    </location>
</feature>
<dbReference type="STRING" id="294747.C5M5A6"/>
<evidence type="ECO:0000259" key="8">
    <source>
        <dbReference type="PROSITE" id="PS51366"/>
    </source>
</evidence>
<dbReference type="VEuPathDB" id="FungiDB:CTRG_02084"/>
<feature type="domain" description="MI" evidence="8">
    <location>
        <begin position="309"/>
        <end position="431"/>
    </location>
</feature>
<dbReference type="OrthoDB" id="3938623at2759"/>
<feature type="compositionally biased region" description="Low complexity" evidence="7">
    <location>
        <begin position="607"/>
        <end position="617"/>
    </location>
</feature>
<evidence type="ECO:0000313" key="9">
    <source>
        <dbReference type="EMBL" id="EER35222.1"/>
    </source>
</evidence>
<protein>
    <recommendedName>
        <fullName evidence="6">Pre-mRNA-splicing factor CWC22</fullName>
    </recommendedName>
</protein>
<dbReference type="Pfam" id="PF02847">
    <property type="entry name" value="MA3"/>
    <property type="match status" value="1"/>
</dbReference>
<feature type="compositionally biased region" description="Polar residues" evidence="7">
    <location>
        <begin position="618"/>
        <end position="628"/>
    </location>
</feature>
<dbReference type="PANTHER" id="PTHR18034">
    <property type="entry name" value="CELL CYCLE CONTROL PROTEIN CWF22-RELATED"/>
    <property type="match status" value="1"/>
</dbReference>
<feature type="region of interest" description="Disordered" evidence="7">
    <location>
        <begin position="518"/>
        <end position="628"/>
    </location>
</feature>
<dbReference type="Gene3D" id="1.25.40.180">
    <property type="match status" value="1"/>
</dbReference>
<dbReference type="InterPro" id="IPR003890">
    <property type="entry name" value="MIF4G-like_typ-3"/>
</dbReference>
<evidence type="ECO:0000256" key="4">
    <source>
        <dbReference type="ARBA" id="ARBA00023187"/>
    </source>
</evidence>
<dbReference type="Pfam" id="PF02854">
    <property type="entry name" value="MIF4G"/>
    <property type="match status" value="1"/>
</dbReference>
<dbReference type="SUPFAM" id="SSF48371">
    <property type="entry name" value="ARM repeat"/>
    <property type="match status" value="1"/>
</dbReference>
<proteinExistence type="inferred from homology"/>
<name>C5M5A6_CANTT</name>
<keyword evidence="3" id="KW-0507">mRNA processing</keyword>